<organism evidence="2 3">
    <name type="scientific">Peribacillus frigoritolerans</name>
    <dbReference type="NCBI Taxonomy" id="450367"/>
    <lineage>
        <taxon>Bacteria</taxon>
        <taxon>Bacillati</taxon>
        <taxon>Bacillota</taxon>
        <taxon>Bacilli</taxon>
        <taxon>Bacillales</taxon>
        <taxon>Bacillaceae</taxon>
        <taxon>Peribacillus</taxon>
    </lineage>
</organism>
<evidence type="ECO:0000313" key="2">
    <source>
        <dbReference type="EMBL" id="MBR8645323.1"/>
    </source>
</evidence>
<dbReference type="AlphaFoldDB" id="A0A941FIE2"/>
<dbReference type="GO" id="GO:0008610">
    <property type="term" value="P:lipid biosynthetic process"/>
    <property type="evidence" value="ECO:0007669"/>
    <property type="project" value="UniProtKB-ARBA"/>
</dbReference>
<dbReference type="Gene3D" id="3.30.559.10">
    <property type="entry name" value="Chloramphenicol acetyltransferase-like domain"/>
    <property type="match status" value="1"/>
</dbReference>
<dbReference type="SUPFAM" id="SSF52777">
    <property type="entry name" value="CoA-dependent acyltransferases"/>
    <property type="match status" value="1"/>
</dbReference>
<dbReference type="EMBL" id="JAGTPW010000031">
    <property type="protein sequence ID" value="MBR8645323.1"/>
    <property type="molecule type" value="Genomic_DNA"/>
</dbReference>
<evidence type="ECO:0000259" key="1">
    <source>
        <dbReference type="Pfam" id="PF00668"/>
    </source>
</evidence>
<dbReference type="Gene3D" id="3.30.559.30">
    <property type="entry name" value="Nonribosomal peptide synthetase, condensation domain"/>
    <property type="match status" value="1"/>
</dbReference>
<dbReference type="Pfam" id="PF00668">
    <property type="entry name" value="Condensation"/>
    <property type="match status" value="1"/>
</dbReference>
<accession>A0A941FIE2</accession>
<name>A0A941FIE2_9BACI</name>
<dbReference type="Proteomes" id="UP000680045">
    <property type="component" value="Unassembled WGS sequence"/>
</dbReference>
<proteinExistence type="predicted"/>
<sequence>MKRYAEIPWDKELFQHIFVFENYPSTESAEDSRIMIENSVGSESTNFDLTFSAAVMQSKLHYKIIYKDSKFTEYEILRFMDSMQEIFLKLTENETLPPIGKLINHLKVGA</sequence>
<reference evidence="2" key="1">
    <citation type="submission" date="2021-04" db="EMBL/GenBank/DDBJ databases">
        <title>Whole genome sequencing of Enterococci isolates from hospitalized patients.</title>
        <authorList>
            <person name="Ogoti B.M."/>
            <person name="Onyambu F.G."/>
        </authorList>
    </citation>
    <scope>NUCLEOTIDE SEQUENCE</scope>
    <source>
        <strain evidence="2">242</strain>
    </source>
</reference>
<comment type="caution">
    <text evidence="2">The sequence shown here is derived from an EMBL/GenBank/DDBJ whole genome shotgun (WGS) entry which is preliminary data.</text>
</comment>
<protein>
    <recommendedName>
        <fullName evidence="1">Condensation domain-containing protein</fullName>
    </recommendedName>
</protein>
<evidence type="ECO:0000313" key="3">
    <source>
        <dbReference type="Proteomes" id="UP000680045"/>
    </source>
</evidence>
<feature type="domain" description="Condensation" evidence="1">
    <location>
        <begin position="11"/>
        <end position="94"/>
    </location>
</feature>
<dbReference type="InterPro" id="IPR023213">
    <property type="entry name" value="CAT-like_dom_sf"/>
</dbReference>
<dbReference type="InterPro" id="IPR001242">
    <property type="entry name" value="Condensation_dom"/>
</dbReference>
<dbReference type="GO" id="GO:0003824">
    <property type="term" value="F:catalytic activity"/>
    <property type="evidence" value="ECO:0007669"/>
    <property type="project" value="InterPro"/>
</dbReference>
<gene>
    <name evidence="2" type="ORF">KEH51_17335</name>
</gene>